<proteinExistence type="predicted"/>
<dbReference type="OrthoDB" id="10305320at2759"/>
<accession>A0A8J5XGG6</accession>
<evidence type="ECO:0000313" key="3">
    <source>
        <dbReference type="EMBL" id="KAG8460339.1"/>
    </source>
</evidence>
<feature type="transmembrane region" description="Helical" evidence="2">
    <location>
        <begin position="99"/>
        <end position="125"/>
    </location>
</feature>
<evidence type="ECO:0000256" key="1">
    <source>
        <dbReference type="SAM" id="MobiDB-lite"/>
    </source>
</evidence>
<dbReference type="EMBL" id="JAGTXO010000033">
    <property type="protein sequence ID" value="KAG8460339.1"/>
    <property type="molecule type" value="Genomic_DNA"/>
</dbReference>
<name>A0A8J5XGG6_DIALT</name>
<keyword evidence="2" id="KW-0472">Membrane</keyword>
<organism evidence="3 5">
    <name type="scientific">Diacronema lutheri</name>
    <name type="common">Unicellular marine alga</name>
    <name type="synonym">Monochrysis lutheri</name>
    <dbReference type="NCBI Taxonomy" id="2081491"/>
    <lineage>
        <taxon>Eukaryota</taxon>
        <taxon>Haptista</taxon>
        <taxon>Haptophyta</taxon>
        <taxon>Pavlovophyceae</taxon>
        <taxon>Pavlovales</taxon>
        <taxon>Pavlovaceae</taxon>
        <taxon>Diacronema</taxon>
    </lineage>
</organism>
<keyword evidence="5" id="KW-1185">Reference proteome</keyword>
<protein>
    <submittedName>
        <fullName evidence="3">Uncharacterized protein</fullName>
    </submittedName>
</protein>
<feature type="transmembrane region" description="Helical" evidence="2">
    <location>
        <begin position="31"/>
        <end position="51"/>
    </location>
</feature>
<dbReference type="EMBL" id="JAGTXO010000033">
    <property type="protein sequence ID" value="KAG8460340.1"/>
    <property type="molecule type" value="Genomic_DNA"/>
</dbReference>
<dbReference type="Proteomes" id="UP000751190">
    <property type="component" value="Unassembled WGS sequence"/>
</dbReference>
<evidence type="ECO:0000256" key="2">
    <source>
        <dbReference type="SAM" id="Phobius"/>
    </source>
</evidence>
<feature type="transmembrane region" description="Helical" evidence="2">
    <location>
        <begin position="58"/>
        <end position="79"/>
    </location>
</feature>
<gene>
    <name evidence="3" type="ORF">KFE25_011830</name>
    <name evidence="4" type="ORF">KFE25_011831</name>
</gene>
<evidence type="ECO:0000313" key="5">
    <source>
        <dbReference type="Proteomes" id="UP000751190"/>
    </source>
</evidence>
<feature type="region of interest" description="Disordered" evidence="1">
    <location>
        <begin position="1"/>
        <end position="26"/>
    </location>
</feature>
<keyword evidence="2" id="KW-1133">Transmembrane helix</keyword>
<sequence>MRNGRATPSALLPTGAEKSSASPPPLDRTTPLELILSLIVGGGVSYGYYYATSLLGKWYMVGFGAAWAAMVFRFHFQVWYYGGIKGYAYLTWRYPHCFIYTHTLCLLFNIWKLAALAVHSCNIFFDDRGKMYKVTVPQGGMTLKDYTKMAMDLNKPRQFKKGHTYWWPIIYPNIVSPTICINVYVIGPYAGFGSLPVIYSDHHVTFRNDLLGTHPGYNNHVTLFFTDRKEGYWSIGCTVLPPFSWMYKLLWEWYSTSMHLIIRESTERATQFGTRTFAGNGRDLFFGEYDPPTFESMWKPKWNNKDEREVQCFSPIYV</sequence>
<reference evidence="3" key="1">
    <citation type="submission" date="2021-05" db="EMBL/GenBank/DDBJ databases">
        <title>The genome of the haptophyte Pavlova lutheri (Diacronema luteri, Pavlovales) - a model for lipid biosynthesis in eukaryotic algae.</title>
        <authorList>
            <person name="Hulatt C.J."/>
            <person name="Posewitz M.C."/>
        </authorList>
    </citation>
    <scope>NUCLEOTIDE SEQUENCE</scope>
    <source>
        <strain evidence="3">NIVA-4/92</strain>
    </source>
</reference>
<comment type="caution">
    <text evidence="3">The sequence shown here is derived from an EMBL/GenBank/DDBJ whole genome shotgun (WGS) entry which is preliminary data.</text>
</comment>
<keyword evidence="2" id="KW-0812">Transmembrane</keyword>
<dbReference type="AlphaFoldDB" id="A0A8J5XGG6"/>
<evidence type="ECO:0000313" key="4">
    <source>
        <dbReference type="EMBL" id="KAG8460340.1"/>
    </source>
</evidence>